<evidence type="ECO:0000256" key="2">
    <source>
        <dbReference type="SAM" id="MobiDB-lite"/>
    </source>
</evidence>
<accession>A0ABD3QIF0</accession>
<feature type="compositionally biased region" description="Basic and acidic residues" evidence="2">
    <location>
        <begin position="640"/>
        <end position="649"/>
    </location>
</feature>
<feature type="compositionally biased region" description="Basic and acidic residues" evidence="2">
    <location>
        <begin position="598"/>
        <end position="628"/>
    </location>
</feature>
<dbReference type="Proteomes" id="UP001516023">
    <property type="component" value="Unassembled WGS sequence"/>
</dbReference>
<feature type="compositionally biased region" description="Polar residues" evidence="2">
    <location>
        <begin position="514"/>
        <end position="533"/>
    </location>
</feature>
<dbReference type="SUPFAM" id="SSF49879">
    <property type="entry name" value="SMAD/FHA domain"/>
    <property type="match status" value="1"/>
</dbReference>
<evidence type="ECO:0000313" key="4">
    <source>
        <dbReference type="EMBL" id="KAL3799296.1"/>
    </source>
</evidence>
<dbReference type="InterPro" id="IPR050923">
    <property type="entry name" value="Cell_Proc_Reg/RNA_Proc"/>
</dbReference>
<comment type="caution">
    <text evidence="4">The sequence shown here is derived from an EMBL/GenBank/DDBJ whole genome shotgun (WGS) entry which is preliminary data.</text>
</comment>
<feature type="compositionally biased region" description="Polar residues" evidence="2">
    <location>
        <begin position="548"/>
        <end position="565"/>
    </location>
</feature>
<evidence type="ECO:0000259" key="3">
    <source>
        <dbReference type="PROSITE" id="PS50006"/>
    </source>
</evidence>
<dbReference type="EMBL" id="JABMIG020000040">
    <property type="protein sequence ID" value="KAL3799296.1"/>
    <property type="molecule type" value="Genomic_DNA"/>
</dbReference>
<evidence type="ECO:0000256" key="1">
    <source>
        <dbReference type="SAM" id="Coils"/>
    </source>
</evidence>
<reference evidence="4 5" key="1">
    <citation type="journal article" date="2020" name="G3 (Bethesda)">
        <title>Improved Reference Genome for Cyclotella cryptica CCMP332, a Model for Cell Wall Morphogenesis, Salinity Adaptation, and Lipid Production in Diatoms (Bacillariophyta).</title>
        <authorList>
            <person name="Roberts W.R."/>
            <person name="Downey K.M."/>
            <person name="Ruck E.C."/>
            <person name="Traller J.C."/>
            <person name="Alverson A.J."/>
        </authorList>
    </citation>
    <scope>NUCLEOTIDE SEQUENCE [LARGE SCALE GENOMIC DNA]</scope>
    <source>
        <strain evidence="4 5">CCMP332</strain>
    </source>
</reference>
<dbReference type="AlphaFoldDB" id="A0ABD3QIF0"/>
<dbReference type="PROSITE" id="PS50006">
    <property type="entry name" value="FHA_DOMAIN"/>
    <property type="match status" value="1"/>
</dbReference>
<gene>
    <name evidence="4" type="ORF">HJC23_013021</name>
</gene>
<feature type="region of interest" description="Disordered" evidence="2">
    <location>
        <begin position="269"/>
        <end position="288"/>
    </location>
</feature>
<dbReference type="SMART" id="SM00240">
    <property type="entry name" value="FHA"/>
    <property type="match status" value="1"/>
</dbReference>
<feature type="region of interest" description="Disordered" evidence="2">
    <location>
        <begin position="495"/>
        <end position="649"/>
    </location>
</feature>
<proteinExistence type="predicted"/>
<dbReference type="Gene3D" id="2.60.200.20">
    <property type="match status" value="1"/>
</dbReference>
<protein>
    <recommendedName>
        <fullName evidence="3">FHA domain-containing protein</fullName>
    </recommendedName>
</protein>
<sequence>MSSPSWTAPHWSHPPPPTASWNLLEIKQGTLLTTHPLTALSSHRRGCITFGRIDDPSIVDIVTAHESCSRLHARLAFDANGVPWLRDLGSNHGTFVNHVRLPREACGKMEVERGTREDGARGCRGVVVYPGDVFRFGASTRIFCLEGPEEYDRGKKEGERAQRKCEGGSLVAEEERDGHVQDLEQQQKQTVVECNWGMGEDDAEQDEENDNFLRARSMDPNLPSIEAFFAPSSKYTIPSSLQQLYKTQQTKQGKLRSLQIESQRIMQKEDRGVELTEGQTKQLEKNRERMEDMEKDLDELHAKIEEGIYGVIHGTNGNLGMKRRMQSRSAKEEDDVDDFYDRTVAANKKRRCSEEEREAESEQTLIQKWKLSHSSHREQLDRVSRALQKCQAIQSEINAIEDEEDAFFLRNDLTLANEELSKTKNLLASTEKEWSEVELLLKIVNPKLSWNRGDGWIGIGSERPEQVVDKQKVEVSGGAGTLNDVSVMMPPPPKINVGEATSSDQTESLDEKVTSSQWPLMPPSQSSPYQTIQVPPVVGPAMPHPPIKSQSNQETLAHPQTNPPATTLPKHKRQVGPSRPSNVVGTLAALHQAIHPQTNKEKSTPLDPTNKEKKLSAPIFDPRKDEWKAPLNQDGSGRTSLHDKFKGRY</sequence>
<keyword evidence="5" id="KW-1185">Reference proteome</keyword>
<organism evidence="4 5">
    <name type="scientific">Cyclotella cryptica</name>
    <dbReference type="NCBI Taxonomy" id="29204"/>
    <lineage>
        <taxon>Eukaryota</taxon>
        <taxon>Sar</taxon>
        <taxon>Stramenopiles</taxon>
        <taxon>Ochrophyta</taxon>
        <taxon>Bacillariophyta</taxon>
        <taxon>Coscinodiscophyceae</taxon>
        <taxon>Thalassiosirophycidae</taxon>
        <taxon>Stephanodiscales</taxon>
        <taxon>Stephanodiscaceae</taxon>
        <taxon>Cyclotella</taxon>
    </lineage>
</organism>
<dbReference type="PANTHER" id="PTHR23308">
    <property type="entry name" value="NUCLEAR INHIBITOR OF PROTEIN PHOSPHATASE-1"/>
    <property type="match status" value="1"/>
</dbReference>
<feature type="coiled-coil region" evidence="1">
    <location>
        <begin position="345"/>
        <end position="433"/>
    </location>
</feature>
<dbReference type="InterPro" id="IPR000253">
    <property type="entry name" value="FHA_dom"/>
</dbReference>
<keyword evidence="1" id="KW-0175">Coiled coil</keyword>
<dbReference type="InterPro" id="IPR008984">
    <property type="entry name" value="SMAD_FHA_dom_sf"/>
</dbReference>
<evidence type="ECO:0000313" key="5">
    <source>
        <dbReference type="Proteomes" id="UP001516023"/>
    </source>
</evidence>
<dbReference type="Pfam" id="PF00498">
    <property type="entry name" value="FHA"/>
    <property type="match status" value="1"/>
</dbReference>
<feature type="domain" description="FHA" evidence="3">
    <location>
        <begin position="48"/>
        <end position="101"/>
    </location>
</feature>
<name>A0ABD3QIF0_9STRA</name>